<feature type="transmembrane region" description="Helical" evidence="14">
    <location>
        <begin position="12"/>
        <end position="37"/>
    </location>
</feature>
<dbReference type="GO" id="GO:0007186">
    <property type="term" value="P:G protein-coupled receptor signaling pathway"/>
    <property type="evidence" value="ECO:0007669"/>
    <property type="project" value="TreeGrafter"/>
</dbReference>
<evidence type="ECO:0000256" key="8">
    <source>
        <dbReference type="ARBA" id="ARBA00023136"/>
    </source>
</evidence>
<evidence type="ECO:0000256" key="10">
    <source>
        <dbReference type="ARBA" id="ARBA00023170"/>
    </source>
</evidence>
<dbReference type="InterPro" id="IPR006985">
    <property type="entry name" value="RAMP"/>
</dbReference>
<sequence>MALDCASVTSKQVIVWFVIVVCAAYHLVSVTACSAIYEHTIDDFCLTKFQMDMEALDQRLWCSWEDTLEMYGELTNCTYVIAIKMDCFWPNRLVDKFFIHVHRLYFKNCSLSGRLLQDPPNHILGPFILVPVLVTLLMTALVVWRSKRSEGIV</sequence>
<dbReference type="GO" id="GO:0015026">
    <property type="term" value="F:coreceptor activity"/>
    <property type="evidence" value="ECO:0007669"/>
    <property type="project" value="InterPro"/>
</dbReference>
<name>A0A9D3PSR5_MEGAT</name>
<dbReference type="AlphaFoldDB" id="A0A9D3PSR5"/>
<dbReference type="GO" id="GO:0072659">
    <property type="term" value="P:protein localization to plasma membrane"/>
    <property type="evidence" value="ECO:0007669"/>
    <property type="project" value="TreeGrafter"/>
</dbReference>
<dbReference type="Proteomes" id="UP001046870">
    <property type="component" value="Chromosome 12"/>
</dbReference>
<dbReference type="EMBL" id="JAFDVH010000012">
    <property type="protein sequence ID" value="KAG7467228.1"/>
    <property type="molecule type" value="Genomic_DNA"/>
</dbReference>
<dbReference type="PANTHER" id="PTHR14076:SF3">
    <property type="entry name" value="RECEPTOR ACTIVITY-MODIFYING PROTEIN 1"/>
    <property type="match status" value="1"/>
</dbReference>
<dbReference type="GO" id="GO:0005886">
    <property type="term" value="C:plasma membrane"/>
    <property type="evidence" value="ECO:0007669"/>
    <property type="project" value="UniProtKB-SubCell"/>
</dbReference>
<evidence type="ECO:0000256" key="3">
    <source>
        <dbReference type="ARBA" id="ARBA00022448"/>
    </source>
</evidence>
<evidence type="ECO:0000256" key="7">
    <source>
        <dbReference type="ARBA" id="ARBA00022989"/>
    </source>
</evidence>
<comment type="subunit">
    <text evidence="13">Heterodimer of CALCRL and RAMP1; the interaction induces allosteric modulation of CALCRL function and CGRP1/CALCA and CGRP2/CALCB ligand specificity. Heterodimer of CALCR and RAMP1; interaction forms the AMYR1 receptor complex for amylin/IAPP and CGRP1/CALCA ligands.</text>
</comment>
<evidence type="ECO:0000256" key="5">
    <source>
        <dbReference type="ARBA" id="ARBA00022692"/>
    </source>
</evidence>
<organism evidence="15 16">
    <name type="scientific">Megalops atlanticus</name>
    <name type="common">Tarpon</name>
    <name type="synonym">Clupea gigantea</name>
    <dbReference type="NCBI Taxonomy" id="7932"/>
    <lineage>
        <taxon>Eukaryota</taxon>
        <taxon>Metazoa</taxon>
        <taxon>Chordata</taxon>
        <taxon>Craniata</taxon>
        <taxon>Vertebrata</taxon>
        <taxon>Euteleostomi</taxon>
        <taxon>Actinopterygii</taxon>
        <taxon>Neopterygii</taxon>
        <taxon>Teleostei</taxon>
        <taxon>Elopiformes</taxon>
        <taxon>Megalopidae</taxon>
        <taxon>Megalops</taxon>
    </lineage>
</organism>
<keyword evidence="4" id="KW-1003">Cell membrane</keyword>
<protein>
    <recommendedName>
        <fullName evidence="11">Receptor activity-modifying protein 1</fullName>
    </recommendedName>
</protein>
<dbReference type="PANTHER" id="PTHR14076">
    <property type="entry name" value="RECEPTOR ACTIVITY MODIFYING PROTEIN RAMP"/>
    <property type="match status" value="1"/>
</dbReference>
<evidence type="ECO:0000256" key="13">
    <source>
        <dbReference type="ARBA" id="ARBA00049674"/>
    </source>
</evidence>
<dbReference type="Gene3D" id="1.10.150.510">
    <property type="entry name" value="Receptor activity modifying family"/>
    <property type="match status" value="1"/>
</dbReference>
<keyword evidence="5 14" id="KW-0812">Transmembrane</keyword>
<evidence type="ECO:0000256" key="6">
    <source>
        <dbReference type="ARBA" id="ARBA00022729"/>
    </source>
</evidence>
<dbReference type="GO" id="GO:0043235">
    <property type="term" value="C:receptor complex"/>
    <property type="evidence" value="ECO:0007669"/>
    <property type="project" value="TreeGrafter"/>
</dbReference>
<proteinExistence type="inferred from homology"/>
<evidence type="ECO:0000256" key="4">
    <source>
        <dbReference type="ARBA" id="ARBA00022475"/>
    </source>
</evidence>
<comment type="caution">
    <text evidence="15">The sequence shown here is derived from an EMBL/GenBank/DDBJ whole genome shotgun (WGS) entry which is preliminary data.</text>
</comment>
<evidence type="ECO:0000256" key="11">
    <source>
        <dbReference type="ARBA" id="ARBA00041071"/>
    </source>
</evidence>
<keyword evidence="10" id="KW-0675">Receptor</keyword>
<dbReference type="GO" id="GO:0009986">
    <property type="term" value="C:cell surface"/>
    <property type="evidence" value="ECO:0007669"/>
    <property type="project" value="TreeGrafter"/>
</dbReference>
<dbReference type="GO" id="GO:0008277">
    <property type="term" value="P:regulation of G protein-coupled receptor signaling pathway"/>
    <property type="evidence" value="ECO:0007669"/>
    <property type="project" value="InterPro"/>
</dbReference>
<keyword evidence="9" id="KW-1015">Disulfide bond</keyword>
<evidence type="ECO:0000256" key="14">
    <source>
        <dbReference type="SAM" id="Phobius"/>
    </source>
</evidence>
<dbReference type="GO" id="GO:0006816">
    <property type="term" value="P:calcium ion transport"/>
    <property type="evidence" value="ECO:0007669"/>
    <property type="project" value="TreeGrafter"/>
</dbReference>
<keyword evidence="6" id="KW-0732">Signal</keyword>
<comment type="subcellular location">
    <subcellularLocation>
        <location evidence="1">Cell membrane</location>
        <topology evidence="1">Single-pass type I membrane protein</topology>
    </subcellularLocation>
</comment>
<dbReference type="Pfam" id="PF04901">
    <property type="entry name" value="RAMP"/>
    <property type="match status" value="1"/>
</dbReference>
<comment type="similarity">
    <text evidence="2">Belongs to the RAMP family.</text>
</comment>
<dbReference type="GO" id="GO:0031623">
    <property type="term" value="P:receptor internalization"/>
    <property type="evidence" value="ECO:0007669"/>
    <property type="project" value="TreeGrafter"/>
</dbReference>
<gene>
    <name evidence="15" type="ORF">MATL_G00151120</name>
</gene>
<evidence type="ECO:0000256" key="9">
    <source>
        <dbReference type="ARBA" id="ARBA00023157"/>
    </source>
</evidence>
<dbReference type="GO" id="GO:0006886">
    <property type="term" value="P:intracellular protein transport"/>
    <property type="evidence" value="ECO:0007669"/>
    <property type="project" value="InterPro"/>
</dbReference>
<keyword evidence="16" id="KW-1185">Reference proteome</keyword>
<comment type="function">
    <text evidence="12">Accessory protein that interacts with and modulates the function of G-protein coupled receptors including calcitonin gene-related peptide type 1 receptor (CALCRL) and calcitonin receptor (CALCR). Required for the transport of CALCRL to the plasma membrane. Together with CALCRL, form the receptor complex for the calcitonin gene-related peptides CGRP1/CALCA and CGRP2/CALCB. Together with CALCR, form the AMYR1 receptor complex for amylin/IAPP and CGRP1/CALCA.</text>
</comment>
<dbReference type="InterPro" id="IPR038126">
    <property type="entry name" value="RAMP_sf"/>
</dbReference>
<evidence type="ECO:0000313" key="16">
    <source>
        <dbReference type="Proteomes" id="UP001046870"/>
    </source>
</evidence>
<keyword evidence="8 14" id="KW-0472">Membrane</keyword>
<evidence type="ECO:0000313" key="15">
    <source>
        <dbReference type="EMBL" id="KAG7467228.1"/>
    </source>
</evidence>
<reference evidence="15" key="1">
    <citation type="submission" date="2021-01" db="EMBL/GenBank/DDBJ databases">
        <authorList>
            <person name="Zahm M."/>
            <person name="Roques C."/>
            <person name="Cabau C."/>
            <person name="Klopp C."/>
            <person name="Donnadieu C."/>
            <person name="Jouanno E."/>
            <person name="Lampietro C."/>
            <person name="Louis A."/>
            <person name="Herpin A."/>
            <person name="Echchiki A."/>
            <person name="Berthelot C."/>
            <person name="Parey E."/>
            <person name="Roest-Crollius H."/>
            <person name="Braasch I."/>
            <person name="Postlethwait J."/>
            <person name="Bobe J."/>
            <person name="Montfort J."/>
            <person name="Bouchez O."/>
            <person name="Begum T."/>
            <person name="Mejri S."/>
            <person name="Adams A."/>
            <person name="Chen W.-J."/>
            <person name="Guiguen Y."/>
        </authorList>
    </citation>
    <scope>NUCLEOTIDE SEQUENCE</scope>
    <source>
        <strain evidence="15">YG-15Mar2019-1</strain>
        <tissue evidence="15">Brain</tissue>
    </source>
</reference>
<keyword evidence="3" id="KW-0813">Transport</keyword>
<feature type="transmembrane region" description="Helical" evidence="14">
    <location>
        <begin position="123"/>
        <end position="144"/>
    </location>
</feature>
<accession>A0A9D3PSR5</accession>
<dbReference type="GO" id="GO:0032870">
    <property type="term" value="P:cellular response to hormone stimulus"/>
    <property type="evidence" value="ECO:0007669"/>
    <property type="project" value="TreeGrafter"/>
</dbReference>
<evidence type="ECO:0000256" key="1">
    <source>
        <dbReference type="ARBA" id="ARBA00004251"/>
    </source>
</evidence>
<dbReference type="OrthoDB" id="10007519at2759"/>
<evidence type="ECO:0000256" key="12">
    <source>
        <dbReference type="ARBA" id="ARBA00049570"/>
    </source>
</evidence>
<keyword evidence="7 14" id="KW-1133">Transmembrane helix</keyword>
<evidence type="ECO:0000256" key="2">
    <source>
        <dbReference type="ARBA" id="ARBA00007087"/>
    </source>
</evidence>